<keyword evidence="6 14" id="KW-0732">Signal</keyword>
<dbReference type="GO" id="GO:0005886">
    <property type="term" value="C:plasma membrane"/>
    <property type="evidence" value="ECO:0007669"/>
    <property type="project" value="UniProtKB-SubCell"/>
</dbReference>
<comment type="similarity">
    <text evidence="2">Belongs to the bacterial solute-binding protein ModA family.</text>
</comment>
<dbReference type="PANTHER" id="PTHR30632">
    <property type="entry name" value="MOLYBDATE-BINDING PERIPLASMIC PROTEIN"/>
    <property type="match status" value="1"/>
</dbReference>
<comment type="function">
    <text evidence="9">Involved in the transport of molybdenum into the cell. Part of the binding-protein-dependent transport system ModABCD.</text>
</comment>
<evidence type="ECO:0000256" key="1">
    <source>
        <dbReference type="ARBA" id="ARBA00004236"/>
    </source>
</evidence>
<dbReference type="AlphaFoldDB" id="A0A1Y5RV64"/>
<gene>
    <name evidence="15" type="primary">modA</name>
    <name evidence="15" type="ORF">AQS8620_00659</name>
</gene>
<feature type="signal peptide" evidence="14">
    <location>
        <begin position="1"/>
        <end position="19"/>
    </location>
</feature>
<organism evidence="15 16">
    <name type="scientific">Aquimixticola soesokkakensis</name>
    <dbReference type="NCBI Taxonomy" id="1519096"/>
    <lineage>
        <taxon>Bacteria</taxon>
        <taxon>Pseudomonadati</taxon>
        <taxon>Pseudomonadota</taxon>
        <taxon>Alphaproteobacteria</taxon>
        <taxon>Rhodobacterales</taxon>
        <taxon>Paracoccaceae</taxon>
        <taxon>Aquimixticola</taxon>
    </lineage>
</organism>
<evidence type="ECO:0000256" key="11">
    <source>
        <dbReference type="ARBA" id="ARBA00073171"/>
    </source>
</evidence>
<dbReference type="FunFam" id="3.40.190.10:FF:000030">
    <property type="entry name" value="Molybdate ABC transporter substrate-binding protein"/>
    <property type="match status" value="1"/>
</dbReference>
<sequence>MRLILAILLGLVLPHTVRAADVTVFAAASLRGALDRVVETWQSETGAQVAVSYAGSATLARQIQNGAPADLFLSANSAWMDVLEAAGALQPDSRMDLLGNTLVLVAHGAGGDTDLDARAVLGAKPAAARIAMGLTGSVPAGIYGKQALISLGLWDALAGDVVESDNVRAAMALVAQGEAPFGILYGSDARAAHDAQLALHVVAQFAPQTHDPITYPAALTARATPLASALLSALTTDTAGRIFTEAGFTPLRGAP</sequence>
<keyword evidence="16" id="KW-1185">Reference proteome</keyword>
<dbReference type="OrthoDB" id="9785015at2"/>
<keyword evidence="4" id="KW-1003">Cell membrane</keyword>
<evidence type="ECO:0000256" key="9">
    <source>
        <dbReference type="ARBA" id="ARBA00056002"/>
    </source>
</evidence>
<protein>
    <recommendedName>
        <fullName evidence="11">Molybdate-binding protein ModA</fullName>
    </recommendedName>
    <alternativeName>
        <fullName evidence="12">Molybdate/tungstate-binding protein ModA</fullName>
    </alternativeName>
</protein>
<dbReference type="GO" id="GO:0046872">
    <property type="term" value="F:metal ion binding"/>
    <property type="evidence" value="ECO:0007669"/>
    <property type="project" value="UniProtKB-KW"/>
</dbReference>
<evidence type="ECO:0000256" key="4">
    <source>
        <dbReference type="ARBA" id="ARBA00022475"/>
    </source>
</evidence>
<accession>A0A1Y5RV64</accession>
<feature type="binding site" evidence="13">
    <location>
        <position position="167"/>
    </location>
    <ligand>
        <name>molybdate</name>
        <dbReference type="ChEBI" id="CHEBI:36264"/>
    </ligand>
</feature>
<reference evidence="15 16" key="1">
    <citation type="submission" date="2017-03" db="EMBL/GenBank/DDBJ databases">
        <authorList>
            <person name="Afonso C.L."/>
            <person name="Miller P.J."/>
            <person name="Scott M.A."/>
            <person name="Spackman E."/>
            <person name="Goraichik I."/>
            <person name="Dimitrov K.M."/>
            <person name="Suarez D.L."/>
            <person name="Swayne D.E."/>
        </authorList>
    </citation>
    <scope>NUCLEOTIDE SEQUENCE [LARGE SCALE GENOMIC DNA]</scope>
    <source>
        <strain evidence="15 16">CECT 8620</strain>
    </source>
</reference>
<dbReference type="PIRSF" id="PIRSF004846">
    <property type="entry name" value="ModA"/>
    <property type="match status" value="1"/>
</dbReference>
<evidence type="ECO:0000256" key="14">
    <source>
        <dbReference type="SAM" id="SignalP"/>
    </source>
</evidence>
<evidence type="ECO:0000313" key="16">
    <source>
        <dbReference type="Proteomes" id="UP000193862"/>
    </source>
</evidence>
<dbReference type="SUPFAM" id="SSF53850">
    <property type="entry name" value="Periplasmic binding protein-like II"/>
    <property type="match status" value="1"/>
</dbReference>
<keyword evidence="7" id="KW-0472">Membrane</keyword>
<evidence type="ECO:0000256" key="7">
    <source>
        <dbReference type="ARBA" id="ARBA00023136"/>
    </source>
</evidence>
<comment type="subunit">
    <text evidence="10">The complex is composed of two ATP-binding proteins (ModC), two transmembrane proteins (ModB) and a solute-binding protein (ModA).</text>
</comment>
<dbReference type="Proteomes" id="UP000193862">
    <property type="component" value="Unassembled WGS sequence"/>
</dbReference>
<keyword evidence="3" id="KW-0813">Transport</keyword>
<feature type="binding site" evidence="13">
    <location>
        <position position="185"/>
    </location>
    <ligand>
        <name>molybdate</name>
        <dbReference type="ChEBI" id="CHEBI:36264"/>
    </ligand>
</feature>
<dbReference type="InterPro" id="IPR050682">
    <property type="entry name" value="ModA/WtpA"/>
</dbReference>
<feature type="binding site" evidence="13">
    <location>
        <position position="140"/>
    </location>
    <ligand>
        <name>molybdate</name>
        <dbReference type="ChEBI" id="CHEBI:36264"/>
    </ligand>
</feature>
<feature type="binding site" evidence="13">
    <location>
        <position position="29"/>
    </location>
    <ligand>
        <name>molybdate</name>
        <dbReference type="ChEBI" id="CHEBI:36264"/>
    </ligand>
</feature>
<evidence type="ECO:0000256" key="10">
    <source>
        <dbReference type="ARBA" id="ARBA00062515"/>
    </source>
</evidence>
<keyword evidence="13" id="KW-0500">Molybdenum</keyword>
<comment type="subcellular location">
    <subcellularLocation>
        <location evidence="1">Cell membrane</location>
    </subcellularLocation>
</comment>
<dbReference type="Pfam" id="PF13531">
    <property type="entry name" value="SBP_bac_11"/>
    <property type="match status" value="1"/>
</dbReference>
<feature type="chain" id="PRO_5013074116" description="Molybdate-binding protein ModA" evidence="14">
    <location>
        <begin position="20"/>
        <end position="255"/>
    </location>
</feature>
<evidence type="ECO:0000256" key="2">
    <source>
        <dbReference type="ARBA" id="ARBA00009175"/>
    </source>
</evidence>
<proteinExistence type="inferred from homology"/>
<keyword evidence="8" id="KW-0826">Tungsten</keyword>
<dbReference type="GO" id="GO:0015689">
    <property type="term" value="P:molybdate ion transport"/>
    <property type="evidence" value="ECO:0007669"/>
    <property type="project" value="InterPro"/>
</dbReference>
<feature type="binding site" evidence="13">
    <location>
        <position position="56"/>
    </location>
    <ligand>
        <name>molybdate</name>
        <dbReference type="ChEBI" id="CHEBI:36264"/>
    </ligand>
</feature>
<evidence type="ECO:0000256" key="5">
    <source>
        <dbReference type="ARBA" id="ARBA00022723"/>
    </source>
</evidence>
<evidence type="ECO:0000313" key="15">
    <source>
        <dbReference type="EMBL" id="SLN23361.1"/>
    </source>
</evidence>
<dbReference type="Gene3D" id="3.40.190.10">
    <property type="entry name" value="Periplasmic binding protein-like II"/>
    <property type="match status" value="2"/>
</dbReference>
<dbReference type="GO" id="GO:0030973">
    <property type="term" value="F:molybdate ion binding"/>
    <property type="evidence" value="ECO:0007669"/>
    <property type="project" value="TreeGrafter"/>
</dbReference>
<dbReference type="EMBL" id="FWFS01000002">
    <property type="protein sequence ID" value="SLN23361.1"/>
    <property type="molecule type" value="Genomic_DNA"/>
</dbReference>
<dbReference type="InterPro" id="IPR005950">
    <property type="entry name" value="ModA"/>
</dbReference>
<dbReference type="NCBIfam" id="TIGR01256">
    <property type="entry name" value="modA"/>
    <property type="match status" value="1"/>
</dbReference>
<dbReference type="PANTHER" id="PTHR30632:SF17">
    <property type="entry name" value="MOLYBDATE-BINDING PROTEIN MODA"/>
    <property type="match status" value="1"/>
</dbReference>
<keyword evidence="5 13" id="KW-0479">Metal-binding</keyword>
<evidence type="ECO:0000256" key="8">
    <source>
        <dbReference type="ARBA" id="ARBA00023245"/>
    </source>
</evidence>
<dbReference type="GO" id="GO:0030288">
    <property type="term" value="C:outer membrane-bounded periplasmic space"/>
    <property type="evidence" value="ECO:0007669"/>
    <property type="project" value="TreeGrafter"/>
</dbReference>
<evidence type="ECO:0000256" key="13">
    <source>
        <dbReference type="PIRSR" id="PIRSR004846-1"/>
    </source>
</evidence>
<evidence type="ECO:0000256" key="6">
    <source>
        <dbReference type="ARBA" id="ARBA00022729"/>
    </source>
</evidence>
<dbReference type="RefSeq" id="WP_085835424.1">
    <property type="nucleotide sequence ID" value="NZ_FWFS01000002.1"/>
</dbReference>
<name>A0A1Y5RV64_9RHOB</name>
<evidence type="ECO:0000256" key="3">
    <source>
        <dbReference type="ARBA" id="ARBA00022448"/>
    </source>
</evidence>
<evidence type="ECO:0000256" key="12">
    <source>
        <dbReference type="ARBA" id="ARBA00078141"/>
    </source>
</evidence>